<name>A0AAV7LD94_PLEWA</name>
<dbReference type="AlphaFoldDB" id="A0AAV7LD94"/>
<evidence type="ECO:0000313" key="2">
    <source>
        <dbReference type="EMBL" id="KAJ1089601.1"/>
    </source>
</evidence>
<dbReference type="Proteomes" id="UP001066276">
    <property type="component" value="Chromosome 11"/>
</dbReference>
<reference evidence="2" key="1">
    <citation type="journal article" date="2022" name="bioRxiv">
        <title>Sequencing and chromosome-scale assembly of the giantPleurodeles waltlgenome.</title>
        <authorList>
            <person name="Brown T."/>
            <person name="Elewa A."/>
            <person name="Iarovenko S."/>
            <person name="Subramanian E."/>
            <person name="Araus A.J."/>
            <person name="Petzold A."/>
            <person name="Susuki M."/>
            <person name="Suzuki K.-i.T."/>
            <person name="Hayashi T."/>
            <person name="Toyoda A."/>
            <person name="Oliveira C."/>
            <person name="Osipova E."/>
            <person name="Leigh N.D."/>
            <person name="Simon A."/>
            <person name="Yun M.H."/>
        </authorList>
    </citation>
    <scope>NUCLEOTIDE SEQUENCE</scope>
    <source>
        <strain evidence="2">20211129_DDA</strain>
        <tissue evidence="2">Liver</tissue>
    </source>
</reference>
<accession>A0AAV7LD94</accession>
<keyword evidence="3" id="KW-1185">Reference proteome</keyword>
<dbReference type="EMBL" id="JANPWB010000015">
    <property type="protein sequence ID" value="KAJ1089601.1"/>
    <property type="molecule type" value="Genomic_DNA"/>
</dbReference>
<organism evidence="2 3">
    <name type="scientific">Pleurodeles waltl</name>
    <name type="common">Iberian ribbed newt</name>
    <dbReference type="NCBI Taxonomy" id="8319"/>
    <lineage>
        <taxon>Eukaryota</taxon>
        <taxon>Metazoa</taxon>
        <taxon>Chordata</taxon>
        <taxon>Craniata</taxon>
        <taxon>Vertebrata</taxon>
        <taxon>Euteleostomi</taxon>
        <taxon>Amphibia</taxon>
        <taxon>Batrachia</taxon>
        <taxon>Caudata</taxon>
        <taxon>Salamandroidea</taxon>
        <taxon>Salamandridae</taxon>
        <taxon>Pleurodelinae</taxon>
        <taxon>Pleurodeles</taxon>
    </lineage>
</organism>
<feature type="region of interest" description="Disordered" evidence="1">
    <location>
        <begin position="1"/>
        <end position="53"/>
    </location>
</feature>
<gene>
    <name evidence="2" type="ORF">NDU88_002752</name>
</gene>
<sequence length="121" mass="13498">MNMAAPHMHKKDNSIKDLLNKPSSKIATPTEEAPLLPPSQPDDAPATQRNEDDPVTLAFLEALFGNICAVGPQKGKATDIKDIKHDMGELLQRVDTLEETGDACKEQLDTYWRKLLEQHEH</sequence>
<protein>
    <submittedName>
        <fullName evidence="2">Uncharacterized protein</fullName>
    </submittedName>
</protein>
<comment type="caution">
    <text evidence="2">The sequence shown here is derived from an EMBL/GenBank/DDBJ whole genome shotgun (WGS) entry which is preliminary data.</text>
</comment>
<evidence type="ECO:0000313" key="3">
    <source>
        <dbReference type="Proteomes" id="UP001066276"/>
    </source>
</evidence>
<evidence type="ECO:0000256" key="1">
    <source>
        <dbReference type="SAM" id="MobiDB-lite"/>
    </source>
</evidence>
<proteinExistence type="predicted"/>